<dbReference type="EMBL" id="AAXU02000001">
    <property type="protein sequence ID" value="EAZ81007.1"/>
    <property type="molecule type" value="Genomic_DNA"/>
</dbReference>
<name>A3HWN4_9BACT</name>
<dbReference type="Gene3D" id="3.90.640.20">
    <property type="entry name" value="Heat-shock cognate protein, ATPase"/>
    <property type="match status" value="1"/>
</dbReference>
<dbReference type="STRING" id="388413.ALPR1_18263"/>
<feature type="domain" description="Deacetylase PdaC" evidence="2">
    <location>
        <begin position="39"/>
        <end position="141"/>
    </location>
</feature>
<accession>A3HWN4</accession>
<evidence type="ECO:0000313" key="3">
    <source>
        <dbReference type="EMBL" id="EAZ81007.1"/>
    </source>
</evidence>
<dbReference type="Gene3D" id="3.30.565.40">
    <property type="entry name" value="Fervidobacterium nodosum Rt17-B1 like"/>
    <property type="match status" value="1"/>
</dbReference>
<evidence type="ECO:0000259" key="2">
    <source>
        <dbReference type="Pfam" id="PF13739"/>
    </source>
</evidence>
<evidence type="ECO:0000313" key="4">
    <source>
        <dbReference type="Proteomes" id="UP000003919"/>
    </source>
</evidence>
<dbReference type="InterPro" id="IPR037126">
    <property type="entry name" value="PdaC/RsiV-like_sf"/>
</dbReference>
<protein>
    <submittedName>
        <fullName evidence="3">Uncharacterized protein</fullName>
    </submittedName>
</protein>
<comment type="caution">
    <text evidence="3">The sequence shown here is derived from an EMBL/GenBank/DDBJ whole genome shotgun (WGS) entry which is preliminary data.</text>
</comment>
<dbReference type="Pfam" id="PF13739">
    <property type="entry name" value="PdaC"/>
    <property type="match status" value="1"/>
</dbReference>
<dbReference type="HOGENOM" id="CLU_083883_1_1_10"/>
<dbReference type="InterPro" id="IPR021729">
    <property type="entry name" value="DUF3298"/>
</dbReference>
<dbReference type="AlphaFoldDB" id="A3HWN4"/>
<dbReference type="Proteomes" id="UP000003919">
    <property type="component" value="Unassembled WGS sequence"/>
</dbReference>
<feature type="domain" description="DUF3298" evidence="1">
    <location>
        <begin position="199"/>
        <end position="238"/>
    </location>
</feature>
<gene>
    <name evidence="3" type="ORF">ALPR1_18263</name>
</gene>
<sequence length="246" mass="27943">MKSFYYLLLLIALGCSSPGNESKKELVFHTTEFSAESCEDEKCAKVFVSYPVAAETEVGKRINDEVMNHLMVYFRQDTVFADLKTASDDFIQSYEEFKKDFPDAPGEWFNTINATKTYESDSLVSIEFSSSDFSGGAHPNSSVNYLIFSKTKGELLSKDQFILDQDKLLEKTRIAFREFHDIPMGVTIAEDDRFFIPETGFFLPSAMGYEGDTFYLTYNPYEIGPYALGYTDLEIPLSELNGIVRK</sequence>
<reference evidence="3 4" key="1">
    <citation type="journal article" date="2011" name="J. Bacteriol.">
        <title>Complete genome sequence of Algoriphagus sp. PR1, bacterial prey of a colony-forming choanoflagellate.</title>
        <authorList>
            <person name="Alegado R.A."/>
            <person name="Ferriera S."/>
            <person name="Nusbaum C."/>
            <person name="Young S.K."/>
            <person name="Zeng Q."/>
            <person name="Imamovic A."/>
            <person name="Fairclough S.R."/>
            <person name="King N."/>
        </authorList>
    </citation>
    <scope>NUCLEOTIDE SEQUENCE [LARGE SCALE GENOMIC DNA]</scope>
    <source>
        <strain evidence="3 4">PR1</strain>
    </source>
</reference>
<evidence type="ECO:0000259" key="1">
    <source>
        <dbReference type="Pfam" id="PF11738"/>
    </source>
</evidence>
<keyword evidence="4" id="KW-1185">Reference proteome</keyword>
<dbReference type="RefSeq" id="WP_008202646.1">
    <property type="nucleotide sequence ID" value="NZ_CM001023.1"/>
</dbReference>
<organism evidence="3 4">
    <name type="scientific">Algoriphagus machipongonensis</name>
    <dbReference type="NCBI Taxonomy" id="388413"/>
    <lineage>
        <taxon>Bacteria</taxon>
        <taxon>Pseudomonadati</taxon>
        <taxon>Bacteroidota</taxon>
        <taxon>Cytophagia</taxon>
        <taxon>Cytophagales</taxon>
        <taxon>Cyclobacteriaceae</taxon>
        <taxon>Algoriphagus</taxon>
    </lineage>
</organism>
<dbReference type="eggNOG" id="ENOG502Z967">
    <property type="taxonomic scope" value="Bacteria"/>
</dbReference>
<dbReference type="Pfam" id="PF11738">
    <property type="entry name" value="DUF3298"/>
    <property type="match status" value="1"/>
</dbReference>
<proteinExistence type="predicted"/>
<dbReference type="PROSITE" id="PS51257">
    <property type="entry name" value="PROKAR_LIPOPROTEIN"/>
    <property type="match status" value="1"/>
</dbReference>
<dbReference type="InterPro" id="IPR025303">
    <property type="entry name" value="PdaC"/>
</dbReference>
<dbReference type="OrthoDB" id="594879at2"/>